<protein>
    <submittedName>
        <fullName evidence="1">Uncharacterized protein</fullName>
    </submittedName>
</protein>
<evidence type="ECO:0000313" key="1">
    <source>
        <dbReference type="EMBL" id="AXQ64487.1"/>
    </source>
</evidence>
<organism evidence="1 2">
    <name type="scientific">Gordonia phage Neville</name>
    <dbReference type="NCBI Taxonomy" id="2301693"/>
    <lineage>
        <taxon>Viruses</taxon>
        <taxon>Duplodnaviria</taxon>
        <taxon>Heunggongvirae</taxon>
        <taxon>Uroviricota</taxon>
        <taxon>Caudoviricetes</taxon>
        <taxon>Deeyouvirinae</taxon>
        <taxon>Nevillevirus</taxon>
        <taxon>Nevillevirus neville</taxon>
    </lineage>
</organism>
<dbReference type="KEGG" id="vg:70080496"/>
<dbReference type="EMBL" id="MH651182">
    <property type="protein sequence ID" value="AXQ64487.1"/>
    <property type="molecule type" value="Genomic_DNA"/>
</dbReference>
<reference evidence="1 2" key="1">
    <citation type="submission" date="2018-07" db="EMBL/GenBank/DDBJ databases">
        <authorList>
            <person name="Bragdon E."/>
            <person name="Orellana H."/>
            <person name="Sterchele H."/>
            <person name="Molloy S.D."/>
            <person name="Garlena R.A."/>
            <person name="Russell D.A."/>
            <person name="Pope W.H."/>
            <person name="Jacobs-Sera D."/>
            <person name="Hatfull G.F."/>
        </authorList>
    </citation>
    <scope>NUCLEOTIDE SEQUENCE [LARGE SCALE GENOMIC DNA]</scope>
</reference>
<keyword evidence="2" id="KW-1185">Reference proteome</keyword>
<proteinExistence type="predicted"/>
<dbReference type="GeneID" id="70080496"/>
<gene>
    <name evidence="1" type="primary">134</name>
    <name evidence="1" type="ORF">SEA_NEVILLE_134</name>
</gene>
<accession>A0A385E0P6</accession>
<evidence type="ECO:0000313" key="2">
    <source>
        <dbReference type="Proteomes" id="UP000261731"/>
    </source>
</evidence>
<name>A0A385E0P6_9CAUD</name>
<dbReference type="Proteomes" id="UP000261731">
    <property type="component" value="Segment"/>
</dbReference>
<dbReference type="RefSeq" id="YP_010245983.1">
    <property type="nucleotide sequence ID" value="NC_060131.1"/>
</dbReference>
<sequence>MTGYNMAHGDTDGVQMNLANDQGTYTELMRCVRIAWWDDDDNTWNDVDRAATELREFVTALQPNAMAFHLTEIRDADLATVDFREIITDELEELNIQDGRERTAGL</sequence>